<evidence type="ECO:0000313" key="4">
    <source>
        <dbReference type="EMBL" id="WOK92540.1"/>
    </source>
</evidence>
<dbReference type="GO" id="GO:0008270">
    <property type="term" value="F:zinc ion binding"/>
    <property type="evidence" value="ECO:0007669"/>
    <property type="project" value="InterPro"/>
</dbReference>
<keyword evidence="1" id="KW-0677">Repeat</keyword>
<dbReference type="Pfam" id="PF14432">
    <property type="entry name" value="DYW_deaminase"/>
    <property type="match status" value="1"/>
</dbReference>
<sequence length="654" mass="74383">MTVPYPAHFTTSITKHAVPYLAKLKTRCLTYATIEHQSTFSLNSSLRTHLITGQPREALTHFLESQKQGLRPDRFTISALIKVALELKESPLHGQQIHAFVIKSSFVTDVVIGSGLIEMYFKFGCLHAPYLLFDEIPQRDVFLFSTMICGFSQNGCCSEALCFFSKMLTERFEPNRMTITSVLSACSQLRQVNSGRMLHGYCLRGGLLDRADVVLQTALMDLYSKCRKLTCARSLFDKMTKRNLVTWNSIINAYFFDGAFEVALELFKEMVSEGWSVLKLSILVIVLNVCGATTDLRKGKEMHGYTLKHLYDNYHPDSLVVYNAILNMYAKTGNMESAISLFENMSRRNVVTWTIMISCYGAYGMSRKALQIFDEMKDYGIRLDGVTFVSVLSACSHGGLVDEGQEVYNSMERDYHIVPEMMHFVCMVDLYGRSGFLEKAHNFIEMMPAQPDKFVWGTLLSSCRNHKNLGLGEYAARKALELDRYNISIYLLLSRLYVDAGRWENLAKVRSVMKELGLKPEPACSWVEVKGMVYKFTVGDRLKKISMRIYEYLEEIRMAMEKAGFISDTSCVSHKMKENEKVLDLCGHTEKLALAFALIKGGSLIRIGKNLRVCSDCHNTFKFVSATYNKEIILKDPNRYHRFAQGSCSCGDFW</sequence>
<dbReference type="Pfam" id="PF20431">
    <property type="entry name" value="E_motif"/>
    <property type="match status" value="1"/>
</dbReference>
<dbReference type="Gene3D" id="1.25.40.10">
    <property type="entry name" value="Tetratricopeptide repeat domain"/>
    <property type="match status" value="3"/>
</dbReference>
<dbReference type="InterPro" id="IPR032867">
    <property type="entry name" value="DYW_dom"/>
</dbReference>
<keyword evidence="5" id="KW-1185">Reference proteome</keyword>
<dbReference type="InterPro" id="IPR002885">
    <property type="entry name" value="PPR_rpt"/>
</dbReference>
<proteinExistence type="predicted"/>
<feature type="domain" description="DYW" evidence="3">
    <location>
        <begin position="564"/>
        <end position="654"/>
    </location>
</feature>
<dbReference type="PANTHER" id="PTHR47926:SF347">
    <property type="entry name" value="PENTATRICOPEPTIDE REPEAT-CONTAINING PROTEIN"/>
    <property type="match status" value="1"/>
</dbReference>
<dbReference type="SUPFAM" id="SSF48452">
    <property type="entry name" value="TPR-like"/>
    <property type="match status" value="1"/>
</dbReference>
<feature type="repeat" description="PPR" evidence="2">
    <location>
        <begin position="318"/>
        <end position="348"/>
    </location>
</feature>
<feature type="repeat" description="PPR" evidence="2">
    <location>
        <begin position="486"/>
        <end position="520"/>
    </location>
</feature>
<evidence type="ECO:0000256" key="1">
    <source>
        <dbReference type="ARBA" id="ARBA00022737"/>
    </source>
</evidence>
<gene>
    <name evidence="4" type="ORF">Cni_G01231</name>
</gene>
<protein>
    <submittedName>
        <fullName evidence="4">Pentatricopeptide repeat-containing protein</fullName>
    </submittedName>
</protein>
<feature type="repeat" description="PPR" evidence="2">
    <location>
        <begin position="384"/>
        <end position="414"/>
    </location>
</feature>
<dbReference type="FunFam" id="1.25.40.10:FF:001093">
    <property type="entry name" value="Pentatricopeptide repeat-containing protein At2g34400"/>
    <property type="match status" value="1"/>
</dbReference>
<dbReference type="GO" id="GO:0009451">
    <property type="term" value="P:RNA modification"/>
    <property type="evidence" value="ECO:0007669"/>
    <property type="project" value="InterPro"/>
</dbReference>
<dbReference type="Pfam" id="PF01535">
    <property type="entry name" value="PPR"/>
    <property type="match status" value="1"/>
</dbReference>
<dbReference type="InterPro" id="IPR046848">
    <property type="entry name" value="E_motif"/>
</dbReference>
<organism evidence="4 5">
    <name type="scientific">Canna indica</name>
    <name type="common">Indian-shot</name>
    <dbReference type="NCBI Taxonomy" id="4628"/>
    <lineage>
        <taxon>Eukaryota</taxon>
        <taxon>Viridiplantae</taxon>
        <taxon>Streptophyta</taxon>
        <taxon>Embryophyta</taxon>
        <taxon>Tracheophyta</taxon>
        <taxon>Spermatophyta</taxon>
        <taxon>Magnoliopsida</taxon>
        <taxon>Liliopsida</taxon>
        <taxon>Zingiberales</taxon>
        <taxon>Cannaceae</taxon>
        <taxon>Canna</taxon>
    </lineage>
</organism>
<name>A0AAQ3JPT1_9LILI</name>
<feature type="repeat" description="PPR" evidence="2">
    <location>
        <begin position="243"/>
        <end position="277"/>
    </location>
</feature>
<feature type="repeat" description="PPR" evidence="2">
    <location>
        <begin position="349"/>
        <end position="383"/>
    </location>
</feature>
<accession>A0AAQ3JPT1</accession>
<evidence type="ECO:0000259" key="3">
    <source>
        <dbReference type="Pfam" id="PF14432"/>
    </source>
</evidence>
<dbReference type="FunFam" id="1.25.40.10:FF:000344">
    <property type="entry name" value="Pentatricopeptide repeat-containing protein"/>
    <property type="match status" value="1"/>
</dbReference>
<dbReference type="Proteomes" id="UP001327560">
    <property type="component" value="Chromosome 1"/>
</dbReference>
<evidence type="ECO:0000256" key="2">
    <source>
        <dbReference type="PROSITE-ProRule" id="PRU00708"/>
    </source>
</evidence>
<dbReference type="AlphaFoldDB" id="A0AAQ3JPT1"/>
<dbReference type="InterPro" id="IPR011990">
    <property type="entry name" value="TPR-like_helical_dom_sf"/>
</dbReference>
<dbReference type="NCBIfam" id="TIGR00756">
    <property type="entry name" value="PPR"/>
    <property type="match status" value="4"/>
</dbReference>
<reference evidence="4 5" key="1">
    <citation type="submission" date="2023-10" db="EMBL/GenBank/DDBJ databases">
        <title>Chromosome-scale genome assembly provides insights into flower coloration mechanisms of Canna indica.</title>
        <authorList>
            <person name="Li C."/>
        </authorList>
    </citation>
    <scope>NUCLEOTIDE SEQUENCE [LARGE SCALE GENOMIC DNA]</scope>
    <source>
        <tissue evidence="4">Flower</tissue>
    </source>
</reference>
<dbReference type="PROSITE" id="PS51375">
    <property type="entry name" value="PPR"/>
    <property type="match status" value="6"/>
</dbReference>
<dbReference type="Pfam" id="PF13041">
    <property type="entry name" value="PPR_2"/>
    <property type="match status" value="3"/>
</dbReference>
<feature type="repeat" description="PPR" evidence="2">
    <location>
        <begin position="140"/>
        <end position="174"/>
    </location>
</feature>
<dbReference type="EMBL" id="CP136890">
    <property type="protein sequence ID" value="WOK92540.1"/>
    <property type="molecule type" value="Genomic_DNA"/>
</dbReference>
<dbReference type="InterPro" id="IPR046960">
    <property type="entry name" value="PPR_At4g14850-like_plant"/>
</dbReference>
<dbReference type="GO" id="GO:0003723">
    <property type="term" value="F:RNA binding"/>
    <property type="evidence" value="ECO:0007669"/>
    <property type="project" value="InterPro"/>
</dbReference>
<dbReference type="PANTHER" id="PTHR47926">
    <property type="entry name" value="PENTATRICOPEPTIDE REPEAT-CONTAINING PROTEIN"/>
    <property type="match status" value="1"/>
</dbReference>
<evidence type="ECO:0000313" key="5">
    <source>
        <dbReference type="Proteomes" id="UP001327560"/>
    </source>
</evidence>